<comment type="caution">
    <text evidence="1">The sequence shown here is derived from an EMBL/GenBank/DDBJ whole genome shotgun (WGS) entry which is preliminary data.</text>
</comment>
<keyword evidence="2" id="KW-1185">Reference proteome</keyword>
<sequence>MTQTIYTNYWIDKQNDIRKEHASFKTEEEAINAIERWWEIKGENHEDIKQYRTNTGALEIDYGFEHYFYRIEKREIEGQLPAISYKLKTPKEIEAKRSQLMLDEDYFLFDELPEPYRDRLIETMADAQKVREWSYTDKGVPVLKLKDI</sequence>
<organism evidence="1 2">
    <name type="scientific">Atopococcus tabaci</name>
    <dbReference type="NCBI Taxonomy" id="269774"/>
    <lineage>
        <taxon>Bacteria</taxon>
        <taxon>Bacillati</taxon>
        <taxon>Bacillota</taxon>
        <taxon>Bacilli</taxon>
        <taxon>Lactobacillales</taxon>
        <taxon>Carnobacteriaceae</taxon>
        <taxon>Atopococcus</taxon>
    </lineage>
</organism>
<dbReference type="AlphaFoldDB" id="A0AA43ZTE6"/>
<dbReference type="EMBL" id="JAUNQW010000030">
    <property type="protein sequence ID" value="MDO5457878.1"/>
    <property type="molecule type" value="Genomic_DNA"/>
</dbReference>
<protein>
    <submittedName>
        <fullName evidence="1">Uncharacterized protein</fullName>
    </submittedName>
</protein>
<reference evidence="1" key="1">
    <citation type="submission" date="2023-07" db="EMBL/GenBank/DDBJ databases">
        <title>Between Cages and Wild: Unraveling the Impact of Captivity on Animal Microbiomes and Antimicrobial Resistance.</title>
        <authorList>
            <person name="Schmartz G.P."/>
            <person name="Rehner J."/>
            <person name="Schuff M.J."/>
            <person name="Becker S.L."/>
            <person name="Kravczyk M."/>
            <person name="Gurevich A."/>
            <person name="Francke R."/>
            <person name="Mueller R."/>
            <person name="Keller V."/>
            <person name="Keller A."/>
        </authorList>
    </citation>
    <scope>NUCLEOTIDE SEQUENCE</scope>
    <source>
        <strain evidence="1">S39M_St_73</strain>
    </source>
</reference>
<dbReference type="Proteomes" id="UP001171751">
    <property type="component" value="Unassembled WGS sequence"/>
</dbReference>
<gene>
    <name evidence="1" type="ORF">Q4F26_05965</name>
</gene>
<evidence type="ECO:0000313" key="2">
    <source>
        <dbReference type="Proteomes" id="UP001171751"/>
    </source>
</evidence>
<accession>A0AA43ZTE6</accession>
<name>A0AA43ZTE6_9LACT</name>
<evidence type="ECO:0000313" key="1">
    <source>
        <dbReference type="EMBL" id="MDO5457878.1"/>
    </source>
</evidence>
<proteinExistence type="predicted"/>